<organism evidence="6 7">
    <name type="scientific">Micromonospora rhizosphaerae</name>
    <dbReference type="NCBI Taxonomy" id="568872"/>
    <lineage>
        <taxon>Bacteria</taxon>
        <taxon>Bacillati</taxon>
        <taxon>Actinomycetota</taxon>
        <taxon>Actinomycetes</taxon>
        <taxon>Micromonosporales</taxon>
        <taxon>Micromonosporaceae</taxon>
        <taxon>Micromonospora</taxon>
    </lineage>
</organism>
<accession>A0A1C6SMB8</accession>
<dbReference type="SUPFAM" id="SSF52540">
    <property type="entry name" value="P-loop containing nucleoside triphosphate hydrolases"/>
    <property type="match status" value="1"/>
</dbReference>
<dbReference type="GO" id="GO:0005524">
    <property type="term" value="F:ATP binding"/>
    <property type="evidence" value="ECO:0007669"/>
    <property type="project" value="UniProtKB-KW"/>
</dbReference>
<dbReference type="RefSeq" id="WP_091343383.1">
    <property type="nucleotide sequence ID" value="NZ_FMHV01000002.1"/>
</dbReference>
<keyword evidence="3" id="KW-0547">Nucleotide-binding</keyword>
<dbReference type="OrthoDB" id="5170605at2"/>
<evidence type="ECO:0000256" key="1">
    <source>
        <dbReference type="ARBA" id="ARBA00005417"/>
    </source>
</evidence>
<dbReference type="Gene3D" id="3.40.50.300">
    <property type="entry name" value="P-loop containing nucleotide triphosphate hydrolases"/>
    <property type="match status" value="1"/>
</dbReference>
<dbReference type="PANTHER" id="PTHR43776:SF7">
    <property type="entry name" value="D,D-DIPEPTIDE TRANSPORT ATP-BINDING PROTEIN DDPF-RELATED"/>
    <property type="match status" value="1"/>
</dbReference>
<protein>
    <submittedName>
        <fullName evidence="6">Oligopeptide transport system ATP-binding protein</fullName>
    </submittedName>
</protein>
<dbReference type="PROSITE" id="PS50893">
    <property type="entry name" value="ABC_TRANSPORTER_2"/>
    <property type="match status" value="1"/>
</dbReference>
<dbReference type="InterPro" id="IPR003593">
    <property type="entry name" value="AAA+_ATPase"/>
</dbReference>
<dbReference type="NCBIfam" id="TIGR01727">
    <property type="entry name" value="oligo_HPY"/>
    <property type="match status" value="1"/>
</dbReference>
<dbReference type="SMART" id="SM00382">
    <property type="entry name" value="AAA"/>
    <property type="match status" value="1"/>
</dbReference>
<evidence type="ECO:0000256" key="3">
    <source>
        <dbReference type="ARBA" id="ARBA00022741"/>
    </source>
</evidence>
<evidence type="ECO:0000313" key="6">
    <source>
        <dbReference type="EMBL" id="SCL30567.1"/>
    </source>
</evidence>
<dbReference type="InterPro" id="IPR050319">
    <property type="entry name" value="ABC_transp_ATP-bind"/>
</dbReference>
<comment type="similarity">
    <text evidence="1">Belongs to the ABC transporter superfamily.</text>
</comment>
<dbReference type="InterPro" id="IPR003439">
    <property type="entry name" value="ABC_transporter-like_ATP-bd"/>
</dbReference>
<sequence>MLTATDLVKDYPVRGGDGVVHALAGVSLAVGDGETLGIVGESGCGKSTLAKLLVRLEDPTSGRVELDGVDLTELRGPALRQQRRHIQMLFQDPYASLNPRLRVGQALGEVLSVHRLADGRQRERRVGELLEMVGLGAPFGARYPHELSGGQRQRVGIARALAVEPKVLLLDEPVSALDVSVRAEIMNLLVDLRRDLGLSYVFISHDVAMVRHISDRVAVMYLGRVVEVGDWKSVLDNPRHPYTAALCAAVPAPNPELSQPIEATVSGEVPNPAAPPSGCPFHPRCPLAQDDCRRLDPALLPLPLSSGHQVACHVAAEQVSDRSAQLAPSGS</sequence>
<dbReference type="EMBL" id="FMHV01000002">
    <property type="protein sequence ID" value="SCL30567.1"/>
    <property type="molecule type" value="Genomic_DNA"/>
</dbReference>
<dbReference type="FunFam" id="3.40.50.300:FF:000016">
    <property type="entry name" value="Oligopeptide ABC transporter ATP-binding component"/>
    <property type="match status" value="1"/>
</dbReference>
<keyword evidence="2" id="KW-0813">Transport</keyword>
<evidence type="ECO:0000259" key="5">
    <source>
        <dbReference type="PROSITE" id="PS50893"/>
    </source>
</evidence>
<dbReference type="GO" id="GO:0016887">
    <property type="term" value="F:ATP hydrolysis activity"/>
    <property type="evidence" value="ECO:0007669"/>
    <property type="project" value="InterPro"/>
</dbReference>
<dbReference type="AlphaFoldDB" id="A0A1C6SMB8"/>
<dbReference type="STRING" id="568872.GA0070624_4102"/>
<dbReference type="Proteomes" id="UP000199413">
    <property type="component" value="Unassembled WGS sequence"/>
</dbReference>
<gene>
    <name evidence="6" type="ORF">GA0070624_4102</name>
</gene>
<proteinExistence type="inferred from homology"/>
<name>A0A1C6SMB8_9ACTN</name>
<dbReference type="InterPro" id="IPR017871">
    <property type="entry name" value="ABC_transporter-like_CS"/>
</dbReference>
<dbReference type="PANTHER" id="PTHR43776">
    <property type="entry name" value="TRANSPORT ATP-BINDING PROTEIN"/>
    <property type="match status" value="1"/>
</dbReference>
<evidence type="ECO:0000256" key="4">
    <source>
        <dbReference type="ARBA" id="ARBA00022840"/>
    </source>
</evidence>
<feature type="domain" description="ABC transporter" evidence="5">
    <location>
        <begin position="2"/>
        <end position="247"/>
    </location>
</feature>
<dbReference type="Pfam" id="PF08352">
    <property type="entry name" value="oligo_HPY"/>
    <property type="match status" value="1"/>
</dbReference>
<evidence type="ECO:0000256" key="2">
    <source>
        <dbReference type="ARBA" id="ARBA00022448"/>
    </source>
</evidence>
<dbReference type="GO" id="GO:0055085">
    <property type="term" value="P:transmembrane transport"/>
    <property type="evidence" value="ECO:0007669"/>
    <property type="project" value="UniProtKB-ARBA"/>
</dbReference>
<dbReference type="InterPro" id="IPR027417">
    <property type="entry name" value="P-loop_NTPase"/>
</dbReference>
<dbReference type="InterPro" id="IPR013563">
    <property type="entry name" value="Oligopep_ABC_C"/>
</dbReference>
<keyword evidence="4 6" id="KW-0067">ATP-binding</keyword>
<keyword evidence="7" id="KW-1185">Reference proteome</keyword>
<dbReference type="CDD" id="cd03257">
    <property type="entry name" value="ABC_NikE_OppD_transporters"/>
    <property type="match status" value="1"/>
</dbReference>
<dbReference type="GO" id="GO:0015833">
    <property type="term" value="P:peptide transport"/>
    <property type="evidence" value="ECO:0007669"/>
    <property type="project" value="InterPro"/>
</dbReference>
<dbReference type="Pfam" id="PF00005">
    <property type="entry name" value="ABC_tran"/>
    <property type="match status" value="1"/>
</dbReference>
<evidence type="ECO:0000313" key="7">
    <source>
        <dbReference type="Proteomes" id="UP000199413"/>
    </source>
</evidence>
<reference evidence="7" key="1">
    <citation type="submission" date="2016-06" db="EMBL/GenBank/DDBJ databases">
        <authorList>
            <person name="Varghese N."/>
            <person name="Submissions Spin"/>
        </authorList>
    </citation>
    <scope>NUCLEOTIDE SEQUENCE [LARGE SCALE GENOMIC DNA]</scope>
    <source>
        <strain evidence="7">DSM 45431</strain>
    </source>
</reference>
<dbReference type="PROSITE" id="PS00211">
    <property type="entry name" value="ABC_TRANSPORTER_1"/>
    <property type="match status" value="1"/>
</dbReference>